<dbReference type="Gene3D" id="3.90.79.10">
    <property type="entry name" value="Nucleoside Triphosphate Pyrophosphohydrolase"/>
    <property type="match status" value="1"/>
</dbReference>
<dbReference type="RefSeq" id="WP_041067965.1">
    <property type="nucleotide sequence ID" value="NZ_AP012273.1"/>
</dbReference>
<dbReference type="PANTHER" id="PTHR43222:SF2">
    <property type="entry name" value="NUDIX HYDROLASE 23, CHLOROPLASTIC"/>
    <property type="match status" value="1"/>
</dbReference>
<dbReference type="CDD" id="cd04511">
    <property type="entry name" value="NUDIX_Hydrolase"/>
    <property type="match status" value="1"/>
</dbReference>
<dbReference type="SUPFAM" id="SSF55811">
    <property type="entry name" value="Nudix"/>
    <property type="match status" value="1"/>
</dbReference>
<evidence type="ECO:0000259" key="3">
    <source>
        <dbReference type="PROSITE" id="PS51462"/>
    </source>
</evidence>
<proteinExistence type="predicted"/>
<dbReference type="InterPro" id="IPR029401">
    <property type="entry name" value="Nudix_N"/>
</dbReference>
<comment type="cofactor">
    <cofactor evidence="1">
        <name>Mg(2+)</name>
        <dbReference type="ChEBI" id="CHEBI:18420"/>
    </cofactor>
</comment>
<evidence type="ECO:0000313" key="4">
    <source>
        <dbReference type="EMBL" id="BAO44790.1"/>
    </source>
</evidence>
<dbReference type="InterPro" id="IPR000086">
    <property type="entry name" value="NUDIX_hydrolase_dom"/>
</dbReference>
<dbReference type="Pfam" id="PF00293">
    <property type="entry name" value="NUDIX"/>
    <property type="match status" value="1"/>
</dbReference>
<dbReference type="AlphaFoldDB" id="A0A7U6GJH5"/>
<dbReference type="EMBL" id="AP012273">
    <property type="protein sequence ID" value="BAO44790.1"/>
    <property type="molecule type" value="Genomic_DNA"/>
</dbReference>
<sequence length="193" mass="22230">MKFCSECGCKVIAVVPDGDNRMRQVCTACGTIHYQNPKMVTGTIPVWQDKVLLCRRAIQPRRGLWTLPAGFMENCESTQEGALRETLEEANARVQVEQLYTTFNLPLISQVYLLFRARLQDLDFHPGSESLEVALFGEEEIPWEELAFPVVRETLKLFFEDRRCGSYVHRVGDIYWESRRSGEYRVVMLGDES</sequence>
<dbReference type="Pfam" id="PF14803">
    <property type="entry name" value="Zn_ribbon_Nudix"/>
    <property type="match status" value="1"/>
</dbReference>
<dbReference type="PANTHER" id="PTHR43222">
    <property type="entry name" value="NUDIX HYDROLASE 23"/>
    <property type="match status" value="1"/>
</dbReference>
<dbReference type="Proteomes" id="UP000031631">
    <property type="component" value="Chromosome"/>
</dbReference>
<feature type="domain" description="Nudix hydrolase" evidence="3">
    <location>
        <begin position="36"/>
        <end position="159"/>
    </location>
</feature>
<dbReference type="PROSITE" id="PS51462">
    <property type="entry name" value="NUDIX"/>
    <property type="match status" value="1"/>
</dbReference>
<keyword evidence="2" id="KW-0378">Hydrolase</keyword>
<dbReference type="KEGG" id="tbn:TBH_C1875"/>
<evidence type="ECO:0000313" key="5">
    <source>
        <dbReference type="Proteomes" id="UP000031631"/>
    </source>
</evidence>
<dbReference type="OrthoDB" id="5417595at2"/>
<name>A0A7U6GJH5_9GAMM</name>
<organism evidence="4 5">
    <name type="scientific">Thiolapillus brandeum</name>
    <dbReference type="NCBI Taxonomy" id="1076588"/>
    <lineage>
        <taxon>Bacteria</taxon>
        <taxon>Pseudomonadati</taxon>
        <taxon>Pseudomonadota</taxon>
        <taxon>Gammaproteobacteria</taxon>
        <taxon>Chromatiales</taxon>
        <taxon>Sedimenticolaceae</taxon>
        <taxon>Thiolapillus</taxon>
    </lineage>
</organism>
<dbReference type="PROSITE" id="PS00893">
    <property type="entry name" value="NUDIX_BOX"/>
    <property type="match status" value="1"/>
</dbReference>
<protein>
    <recommendedName>
        <fullName evidence="3">Nudix hydrolase domain-containing protein</fullName>
    </recommendedName>
</protein>
<dbReference type="GO" id="GO:0016787">
    <property type="term" value="F:hydrolase activity"/>
    <property type="evidence" value="ECO:0007669"/>
    <property type="project" value="UniProtKB-KW"/>
</dbReference>
<accession>A0A7U6GJH5</accession>
<evidence type="ECO:0000256" key="1">
    <source>
        <dbReference type="ARBA" id="ARBA00001946"/>
    </source>
</evidence>
<dbReference type="Gene3D" id="2.20.70.10">
    <property type="match status" value="1"/>
</dbReference>
<gene>
    <name evidence="4" type="ORF">TBH_C1875</name>
</gene>
<keyword evidence="5" id="KW-1185">Reference proteome</keyword>
<reference evidence="4 5" key="1">
    <citation type="journal article" date="2014" name="PLoS ONE">
        <title>Physiological and genomic features of a novel sulfur-oxidizing gammaproteobacterium belonging to a previously uncultivated symbiotic lineage isolated from a hydrothermal vent.</title>
        <authorList>
            <person name="Nunoura T."/>
            <person name="Takaki Y."/>
            <person name="Kazama H."/>
            <person name="Kakuta J."/>
            <person name="Shimamura S."/>
            <person name="Makita H."/>
            <person name="Hirai M."/>
            <person name="Miyazaki M."/>
            <person name="Takai K."/>
        </authorList>
    </citation>
    <scope>NUCLEOTIDE SEQUENCE [LARGE SCALE GENOMIC DNA]</scope>
    <source>
        <strain evidence="4 5">Hiromi1</strain>
    </source>
</reference>
<dbReference type="InterPro" id="IPR015797">
    <property type="entry name" value="NUDIX_hydrolase-like_dom_sf"/>
</dbReference>
<dbReference type="InterPro" id="IPR020084">
    <property type="entry name" value="NUDIX_hydrolase_CS"/>
</dbReference>
<evidence type="ECO:0000256" key="2">
    <source>
        <dbReference type="ARBA" id="ARBA00022801"/>
    </source>
</evidence>